<dbReference type="GO" id="GO:0180022">
    <property type="term" value="C:RQC-trigger complex"/>
    <property type="evidence" value="ECO:0007669"/>
    <property type="project" value="InterPro"/>
</dbReference>
<evidence type="ECO:0000313" key="2">
    <source>
        <dbReference type="EMBL" id="CRZ09358.1"/>
    </source>
</evidence>
<protein>
    <recommendedName>
        <fullName evidence="1">TRIP4/RQT4 C2HC5-type zinc finger domain-containing protein</fullName>
    </recommendedName>
</protein>
<dbReference type="InterPro" id="IPR039128">
    <property type="entry name" value="TRIP4-like"/>
</dbReference>
<evidence type="ECO:0000259" key="1">
    <source>
        <dbReference type="Pfam" id="PF06221"/>
    </source>
</evidence>
<reference evidence="2" key="1">
    <citation type="submission" date="2015-04" db="EMBL/GenBank/DDBJ databases">
        <title>The genome sequence of the plant pathogenic Rhizarian Plasmodiophora brassicae reveals insights in its biotrophic life cycle and the origin of chitin synthesis.</title>
        <authorList>
            <person name="Schwelm A."/>
            <person name="Fogelqvist J."/>
            <person name="Knaust A."/>
            <person name="Julke S."/>
            <person name="Lilja T."/>
            <person name="Dhandapani V."/>
            <person name="Bonilla-Rosso G."/>
            <person name="Karlsson M."/>
            <person name="Shevchenko A."/>
            <person name="Choi S.R."/>
            <person name="Kim H.G."/>
            <person name="Park J.Y."/>
            <person name="Lim Y.P."/>
            <person name="Ludwig-Muller J."/>
            <person name="Dixelius C."/>
        </authorList>
    </citation>
    <scope>NUCLEOTIDE SEQUENCE</scope>
    <source>
        <tissue evidence="2">Potato root galls</tissue>
    </source>
</reference>
<dbReference type="GO" id="GO:0072344">
    <property type="term" value="P:rescue of stalled ribosome"/>
    <property type="evidence" value="ECO:0007669"/>
    <property type="project" value="InterPro"/>
</dbReference>
<proteinExistence type="predicted"/>
<dbReference type="PANTHER" id="PTHR12963:SF4">
    <property type="entry name" value="ACTIVATING SIGNAL COINTEGRATOR 1"/>
    <property type="match status" value="1"/>
</dbReference>
<dbReference type="AlphaFoldDB" id="A0A0H5R5E7"/>
<sequence>MAGKYASNNTYQWIRSQLKEALQFDDVNGIADHLMYGVENRDELIGYGNEVIGTNNNLVIQIADRLYPIRDRKTNNSHVRTVDPNRGRGLKIKTIPSNRSRHTRPDTNRKQCSCFGTEHAVFSNCLSCGRISCAVEKAGPCFFCGTLVGNSDDVSNRSANQLSSKADTLYRATQVIDDQEPVIAADKPLKQSPSPSLKLFPDSSLSGPALQLYRSLCANLENNTQ</sequence>
<feature type="domain" description="TRIP4/RQT4 C2HC5-type zinc finger" evidence="1">
    <location>
        <begin position="109"/>
        <end position="151"/>
    </location>
</feature>
<organism evidence="2">
    <name type="scientific">Spongospora subterranea</name>
    <dbReference type="NCBI Taxonomy" id="70186"/>
    <lineage>
        <taxon>Eukaryota</taxon>
        <taxon>Sar</taxon>
        <taxon>Rhizaria</taxon>
        <taxon>Endomyxa</taxon>
        <taxon>Phytomyxea</taxon>
        <taxon>Plasmodiophorida</taxon>
        <taxon>Plasmodiophoridae</taxon>
        <taxon>Spongospora</taxon>
    </lineage>
</organism>
<dbReference type="GO" id="GO:0008270">
    <property type="term" value="F:zinc ion binding"/>
    <property type="evidence" value="ECO:0007669"/>
    <property type="project" value="InterPro"/>
</dbReference>
<accession>A0A0H5R5E7</accession>
<dbReference type="GO" id="GO:0045893">
    <property type="term" value="P:positive regulation of DNA-templated transcription"/>
    <property type="evidence" value="ECO:0007669"/>
    <property type="project" value="TreeGrafter"/>
</dbReference>
<dbReference type="EMBL" id="HACM01008916">
    <property type="protein sequence ID" value="CRZ09358.1"/>
    <property type="molecule type" value="Transcribed_RNA"/>
</dbReference>
<dbReference type="Pfam" id="PF06221">
    <property type="entry name" value="zf-C2HC5"/>
    <property type="match status" value="1"/>
</dbReference>
<dbReference type="InterPro" id="IPR009349">
    <property type="entry name" value="TRIP4/RQT4_C2HC5_Znf"/>
</dbReference>
<dbReference type="PANTHER" id="PTHR12963">
    <property type="entry name" value="THYROID RECEPTOR INTERACTING PROTEIN RELATED"/>
    <property type="match status" value="1"/>
</dbReference>
<name>A0A0H5R5E7_9EUKA</name>
<dbReference type="GO" id="GO:0005634">
    <property type="term" value="C:nucleus"/>
    <property type="evidence" value="ECO:0007669"/>
    <property type="project" value="InterPro"/>
</dbReference>